<keyword evidence="2" id="KW-1185">Reference proteome</keyword>
<dbReference type="EMBL" id="PUHR01000002">
    <property type="protein sequence ID" value="KAG0672525.1"/>
    <property type="molecule type" value="Genomic_DNA"/>
</dbReference>
<name>A0A9P7BBQ4_MAUEX</name>
<comment type="caution">
    <text evidence="1">The sequence shown here is derived from an EMBL/GenBank/DDBJ whole genome shotgun (WGS) entry which is preliminary data.</text>
</comment>
<gene>
    <name evidence="1" type="ORF">C6P45_001989</name>
</gene>
<protein>
    <submittedName>
        <fullName evidence="1">Uncharacterized protein</fullName>
    </submittedName>
</protein>
<dbReference type="AlphaFoldDB" id="A0A9P7BBQ4"/>
<sequence length="249" mass="28144">MSVTSAYVVKNAHKPMHPLLIPTSDSSYLPQTKYDPFEDRSEVPRISVFPNEEVISLLPPIETIQLNDVAIVDAAPSKKRKMSCNTQMYGMPIIKRKQRSGPSCNYCRVKKTRCDAAVTVLYQDKSVTRSLNDMLFHILSKNEKEETIKMITKEVGISADVLTTIEDSTSCIVKQIDKIILLEPCSCCCKIRNRVETDVTAEFTGDCTFSNGMTRKDITTFTNIFQACPEKKNIMKLTIFDYEKAGYII</sequence>
<evidence type="ECO:0000313" key="1">
    <source>
        <dbReference type="EMBL" id="KAG0672525.1"/>
    </source>
</evidence>
<evidence type="ECO:0000313" key="2">
    <source>
        <dbReference type="Proteomes" id="UP000750334"/>
    </source>
</evidence>
<accession>A0A9P7BBQ4</accession>
<dbReference type="OrthoDB" id="4036575at2759"/>
<dbReference type="Proteomes" id="UP000750334">
    <property type="component" value="Unassembled WGS sequence"/>
</dbReference>
<proteinExistence type="predicted"/>
<reference evidence="1 2" key="1">
    <citation type="submission" date="2020-11" db="EMBL/GenBank/DDBJ databases">
        <title>Kefir isolates.</title>
        <authorList>
            <person name="Marcisauskas S."/>
            <person name="Kim Y."/>
            <person name="Blasche S."/>
        </authorList>
    </citation>
    <scope>NUCLEOTIDE SEQUENCE [LARGE SCALE GENOMIC DNA]</scope>
    <source>
        <strain evidence="1 2">OG2</strain>
    </source>
</reference>
<organism evidence="1 2">
    <name type="scientific">Maudiozyma exigua</name>
    <name type="common">Yeast</name>
    <name type="synonym">Kazachstania exigua</name>
    <dbReference type="NCBI Taxonomy" id="34358"/>
    <lineage>
        <taxon>Eukaryota</taxon>
        <taxon>Fungi</taxon>
        <taxon>Dikarya</taxon>
        <taxon>Ascomycota</taxon>
        <taxon>Saccharomycotina</taxon>
        <taxon>Saccharomycetes</taxon>
        <taxon>Saccharomycetales</taxon>
        <taxon>Saccharomycetaceae</taxon>
        <taxon>Maudiozyma</taxon>
    </lineage>
</organism>